<organism evidence="7 8">
    <name type="scientific">Trypanosoma cruzi</name>
    <dbReference type="NCBI Taxonomy" id="5693"/>
    <lineage>
        <taxon>Eukaryota</taxon>
        <taxon>Discoba</taxon>
        <taxon>Euglenozoa</taxon>
        <taxon>Kinetoplastea</taxon>
        <taxon>Metakinetoplastina</taxon>
        <taxon>Trypanosomatida</taxon>
        <taxon>Trypanosomatidae</taxon>
        <taxon>Trypanosoma</taxon>
        <taxon>Schizotrypanum</taxon>
    </lineage>
</organism>
<evidence type="ECO:0000256" key="5">
    <source>
        <dbReference type="PROSITE-ProRule" id="PRU00239"/>
    </source>
</evidence>
<dbReference type="VEuPathDB" id="TriTrypDB:ECC02_003627"/>
<name>A0A2V2VIL2_TRYCR</name>
<dbReference type="Pfam" id="PF01067">
    <property type="entry name" value="Calpain_III"/>
    <property type="match status" value="1"/>
</dbReference>
<evidence type="ECO:0000313" key="8">
    <source>
        <dbReference type="Proteomes" id="UP000246121"/>
    </source>
</evidence>
<dbReference type="InterPro" id="IPR022684">
    <property type="entry name" value="Calpain_cysteine_protease"/>
</dbReference>
<comment type="similarity">
    <text evidence="1">Belongs to the peptidase C2 family.</text>
</comment>
<keyword evidence="3" id="KW-0378">Hydrolase</keyword>
<evidence type="ECO:0000256" key="2">
    <source>
        <dbReference type="ARBA" id="ARBA00022670"/>
    </source>
</evidence>
<feature type="domain" description="Calpain catalytic" evidence="6">
    <location>
        <begin position="565"/>
        <end position="840"/>
    </location>
</feature>
<dbReference type="VEuPathDB" id="TriTrypDB:TcCL_ESM04457"/>
<dbReference type="GO" id="GO:0004198">
    <property type="term" value="F:calcium-dependent cysteine-type endopeptidase activity"/>
    <property type="evidence" value="ECO:0007669"/>
    <property type="project" value="InterPro"/>
</dbReference>
<protein>
    <submittedName>
        <fullName evidence="7">Putative calpain-like cysteine peptidase</fullName>
    </submittedName>
</protein>
<dbReference type="PANTHER" id="PTHR10183">
    <property type="entry name" value="CALPAIN"/>
    <property type="match status" value="1"/>
</dbReference>
<dbReference type="SUPFAM" id="SSF54001">
    <property type="entry name" value="Cysteine proteinases"/>
    <property type="match status" value="1"/>
</dbReference>
<sequence length="1151" mass="131275">MNDRARRLAKAILAKNRGFLDPEPCGVPLAELPLNTDEEFNKLAAERYRLKRSNKKDNSPEVKGIENEMNDRVHALAREHLRKARAFLDPEPEGVPLEDVPLGRDPKFLDMERGLAKLRNDPNASAEALSSLEEDLNLRAHEVAREFLKKERAYLDPEPLGVLVEDLPLNHDPILNALERKRRELKKDPKRNGDSIRGCEDDIHDRVRAIAKEFLDKERRFLDPEPEGVLLRYLPLNLDKKFRLLELKRRERLRLPFLKNEDHSLRRLERKMNDRAHTLAKESLARNHAFLDPEPLGVPLDDLPLNTDEKFRRIDEVLCIHAMDTRMDQLRWKELQNELNGRAFELARELLNEERSFLPLSPFGIPLEELSLNNDLPLRAIERARRAKRGQMLDDAEEKQMIFERVLKIADGVLASDREYLQPNPLKVSLTQLPLDRDDVFHSLELERRRLKKNPAANSDGIRSIENALNDRELRLAEEFIQNERAFLEREPEGVPLELLPLDLDNTFHELELERRQLRQNPKISEEAIEEYEEKMRDRVRALALEYRGWQDEEFHESNKHMAEEWPRICELYPEGIRDPVVPEKTLPSQVSSAPLELGYLAPFIAAMSRHPPLIDRLFDSKEHPVNGPYSFIFYDPNSNPVRVEIDDRVPVDANMEPKFTRVPKRSWYPLLLEKAYAKFVGGYSRLDQCTPHETLRDLTGCPVLHIPLDDKLAEAANTGDFRSVKFWREIHSDLAKGDVITCMSNVDAGDGIHPLCSYALFAVIETVKESNDPADIVIKLHNCYFDEPFYSGPLNRNDGDWKKELRDVCGSDPSRVDHLFIPLLTFLNNFSSMQRCNVNCGDRLTAAGKWNKTSCGGNPKFTTFRNNPIYLVENKSSRPVRILAELRHQTPSFSDSDGLNHYHQTGLVLMQSVHAKMAPTPLITSSTHRFIQKGMMLDAREVCSQMELPPSTTCYLIPYTMKRGCHGKFNISVYPGMAKVTLTPLRYAGLKREPLVVDFVLKSGFNSSSRVSLQVSDPCDVHVLLGQVKRRGNVNPLVDFLADDAVKLTVFDNYGIKLASTGDATNAREQALVLQLSKNCLLNFVAERVNRKGGGDCPCSLYFFTPPNILAKIVSLPPLNPVAAKPGVAVGGWTPRGVSTSSCESADFQN</sequence>
<dbReference type="Gene3D" id="2.60.120.380">
    <property type="match status" value="1"/>
</dbReference>
<dbReference type="VEuPathDB" id="TriTrypDB:TcG_01650"/>
<evidence type="ECO:0000256" key="4">
    <source>
        <dbReference type="ARBA" id="ARBA00022807"/>
    </source>
</evidence>
<dbReference type="GO" id="GO:0006508">
    <property type="term" value="P:proteolysis"/>
    <property type="evidence" value="ECO:0007669"/>
    <property type="project" value="UniProtKB-KW"/>
</dbReference>
<dbReference type="InterPro" id="IPR056040">
    <property type="entry name" value="DUF7623"/>
</dbReference>
<comment type="caution">
    <text evidence="7">The sequence shown here is derived from an EMBL/GenBank/DDBJ whole genome shotgun (WGS) entry which is preliminary data.</text>
</comment>
<dbReference type="Pfam" id="PF24610">
    <property type="entry name" value="DUF7623"/>
    <property type="match status" value="7"/>
</dbReference>
<gene>
    <name evidence="7" type="ORF">C4B63_19g230</name>
</gene>
<dbReference type="InterPro" id="IPR001300">
    <property type="entry name" value="Peptidase_C2_calpain_cat"/>
</dbReference>
<dbReference type="InterPro" id="IPR022682">
    <property type="entry name" value="Calpain_domain_III"/>
</dbReference>
<dbReference type="AlphaFoldDB" id="A0A2V2VIL2"/>
<evidence type="ECO:0000256" key="1">
    <source>
        <dbReference type="ARBA" id="ARBA00007623"/>
    </source>
</evidence>
<proteinExistence type="inferred from homology"/>
<dbReference type="VEuPathDB" id="TriTrypDB:C4B63_19g230"/>
<evidence type="ECO:0000259" key="6">
    <source>
        <dbReference type="PROSITE" id="PS50203"/>
    </source>
</evidence>
<keyword evidence="2" id="KW-0645">Protease</keyword>
<dbReference type="VEuPathDB" id="TriTrypDB:TcG_12287"/>
<dbReference type="VEuPathDB" id="TriTrypDB:Tc_MARK_4100"/>
<evidence type="ECO:0000256" key="3">
    <source>
        <dbReference type="ARBA" id="ARBA00022801"/>
    </source>
</evidence>
<dbReference type="SMART" id="SM00230">
    <property type="entry name" value="CysPc"/>
    <property type="match status" value="1"/>
</dbReference>
<dbReference type="InterPro" id="IPR036213">
    <property type="entry name" value="Calpain_III_sf"/>
</dbReference>
<dbReference type="PANTHER" id="PTHR10183:SF379">
    <property type="entry name" value="CALPAIN-5"/>
    <property type="match status" value="1"/>
</dbReference>
<dbReference type="VEuPathDB" id="TriTrypDB:TcBrA4_0056920"/>
<accession>A0A2V2VIL2</accession>
<dbReference type="VEuPathDB" id="TriTrypDB:TcCLB.506721.30"/>
<dbReference type="InterPro" id="IPR038765">
    <property type="entry name" value="Papain-like_cys_pep_sf"/>
</dbReference>
<dbReference type="VEuPathDB" id="TriTrypDB:TcYC6_0074550"/>
<reference evidence="7 8" key="1">
    <citation type="journal article" date="2018" name="Microb. Genom.">
        <title>Expanding an expanded genome: long-read sequencing of Trypanosoma cruzi.</title>
        <authorList>
            <person name="Berna L."/>
            <person name="Rodriguez M."/>
            <person name="Chiribao M.L."/>
            <person name="Parodi-Talice A."/>
            <person name="Pita S."/>
            <person name="Rijo G."/>
            <person name="Alvarez-Valin F."/>
            <person name="Robello C."/>
        </authorList>
    </citation>
    <scope>NUCLEOTIDE SEQUENCE [LARGE SCALE GENOMIC DNA]</scope>
    <source>
        <strain evidence="7 8">Dm28c</strain>
    </source>
</reference>
<comment type="caution">
    <text evidence="5">Lacks conserved residue(s) required for the propagation of feature annotation.</text>
</comment>
<dbReference type="EMBL" id="PRFA01000019">
    <property type="protein sequence ID" value="PWU96265.1"/>
    <property type="molecule type" value="Genomic_DNA"/>
</dbReference>
<dbReference type="VEuPathDB" id="TriTrypDB:TcCLB.511445.10"/>
<dbReference type="SUPFAM" id="SSF49758">
    <property type="entry name" value="Calpain large subunit, middle domain (domain III)"/>
    <property type="match status" value="1"/>
</dbReference>
<dbReference type="VEuPathDB" id="TriTrypDB:TcG_01649"/>
<dbReference type="PROSITE" id="PS50203">
    <property type="entry name" value="CALPAIN_CAT"/>
    <property type="match status" value="1"/>
</dbReference>
<dbReference type="Proteomes" id="UP000246121">
    <property type="component" value="Unassembled WGS sequence"/>
</dbReference>
<dbReference type="FunFam" id="2.60.120.380:FF:000014">
    <property type="entry name" value="Putative calpain-like cysteine peptidase"/>
    <property type="match status" value="1"/>
</dbReference>
<dbReference type="Pfam" id="PF00648">
    <property type="entry name" value="Peptidase_C2"/>
    <property type="match status" value="1"/>
</dbReference>
<dbReference type="VEuPathDB" id="TriTrypDB:TCDM_09599"/>
<keyword evidence="4" id="KW-0788">Thiol protease</keyword>
<dbReference type="VEuPathDB" id="TriTrypDB:C3747_9g255"/>
<evidence type="ECO:0000313" key="7">
    <source>
        <dbReference type="EMBL" id="PWU96265.1"/>
    </source>
</evidence>
<dbReference type="VEuPathDB" id="TriTrypDB:TCSYLVIO_007676"/>